<dbReference type="PANTHER" id="PTHR14106:SF0">
    <property type="entry name" value="TRIADIN"/>
    <property type="match status" value="1"/>
</dbReference>
<dbReference type="InterPro" id="IPR010798">
    <property type="entry name" value="Triadin"/>
</dbReference>
<keyword evidence="2" id="KW-0703">Sarcoplasmic reticulum</keyword>
<feature type="compositionally biased region" description="Polar residues" evidence="3">
    <location>
        <begin position="132"/>
        <end position="145"/>
    </location>
</feature>
<proteinExistence type="predicted"/>
<accession>A0ABQ0F726</accession>
<keyword evidence="5" id="KW-1185">Reference proteome</keyword>
<feature type="region of interest" description="Disordered" evidence="3">
    <location>
        <begin position="1"/>
        <end position="101"/>
    </location>
</feature>
<dbReference type="PANTHER" id="PTHR14106">
    <property type="entry name" value="TRIADIN"/>
    <property type="match status" value="1"/>
</dbReference>
<reference evidence="4 5" key="1">
    <citation type="submission" date="2024-08" db="EMBL/GenBank/DDBJ databases">
        <title>The draft genome of Apodemus speciosus.</title>
        <authorList>
            <person name="Nabeshima K."/>
            <person name="Suzuki S."/>
            <person name="Onuma M."/>
        </authorList>
    </citation>
    <scope>NUCLEOTIDE SEQUENCE [LARGE SCALE GENOMIC DNA]</scope>
    <source>
        <strain evidence="4">IB14-021</strain>
    </source>
</reference>
<gene>
    <name evidence="4" type="ORF">APTSU1_001025400</name>
</gene>
<organism evidence="4 5">
    <name type="scientific">Apodemus speciosus</name>
    <name type="common">Large Japanese field mouse</name>
    <dbReference type="NCBI Taxonomy" id="105296"/>
    <lineage>
        <taxon>Eukaryota</taxon>
        <taxon>Metazoa</taxon>
        <taxon>Chordata</taxon>
        <taxon>Craniata</taxon>
        <taxon>Vertebrata</taxon>
        <taxon>Euteleostomi</taxon>
        <taxon>Mammalia</taxon>
        <taxon>Eutheria</taxon>
        <taxon>Euarchontoglires</taxon>
        <taxon>Glires</taxon>
        <taxon>Rodentia</taxon>
        <taxon>Myomorpha</taxon>
        <taxon>Muroidea</taxon>
        <taxon>Muridae</taxon>
        <taxon>Murinae</taxon>
        <taxon>Apodemus</taxon>
    </lineage>
</organism>
<comment type="caution">
    <text evidence="4">The sequence shown here is derived from an EMBL/GenBank/DDBJ whole genome shotgun (WGS) entry which is preliminary data.</text>
</comment>
<name>A0ABQ0F726_APOSI</name>
<evidence type="ECO:0000313" key="5">
    <source>
        <dbReference type="Proteomes" id="UP001623349"/>
    </source>
</evidence>
<evidence type="ECO:0000256" key="2">
    <source>
        <dbReference type="ARBA" id="ARBA00022951"/>
    </source>
</evidence>
<evidence type="ECO:0000313" key="4">
    <source>
        <dbReference type="EMBL" id="GAB1295020.1"/>
    </source>
</evidence>
<evidence type="ECO:0000256" key="1">
    <source>
        <dbReference type="ARBA" id="ARBA00004157"/>
    </source>
</evidence>
<dbReference type="EMBL" id="BAAFST010000010">
    <property type="protein sequence ID" value="GAB1295020.1"/>
    <property type="molecule type" value="Genomic_DNA"/>
</dbReference>
<evidence type="ECO:0000256" key="3">
    <source>
        <dbReference type="SAM" id="MobiDB-lite"/>
    </source>
</evidence>
<sequence length="145" mass="16343">MPQLKKEEKSEPQVKKEAKLAPSEKGKKKIEKSEKESKVPARQENLRVHNVTKEKPGKIPKDSKDAPASKKDKEQSKDVSHSRKDKQVTDDVSSPKKQKSPISFFQCVYLDGYNGYGFQFPVTPAQHPGENPSKTNSPGQKQQEQ</sequence>
<comment type="subcellular location">
    <subcellularLocation>
        <location evidence="1">Sarcoplasmic reticulum membrane</location>
        <topology evidence="1">Single-pass type II membrane protein</topology>
    </subcellularLocation>
</comment>
<feature type="region of interest" description="Disordered" evidence="3">
    <location>
        <begin position="118"/>
        <end position="145"/>
    </location>
</feature>
<dbReference type="Proteomes" id="UP001623349">
    <property type="component" value="Unassembled WGS sequence"/>
</dbReference>
<feature type="compositionally biased region" description="Basic and acidic residues" evidence="3">
    <location>
        <begin position="1"/>
        <end position="89"/>
    </location>
</feature>
<protein>
    <submittedName>
        <fullName evidence="4">Triadin</fullName>
    </submittedName>
</protein>